<keyword evidence="2" id="KW-1185">Reference proteome</keyword>
<dbReference type="RefSeq" id="WP_308452410.1">
    <property type="nucleotide sequence ID" value="NZ_JAJEQR010000003.1"/>
</dbReference>
<sequence length="361" mass="42543">MKKKRILAIVLIAVLLIGGLGLAQAILMPKYINDIIEGRLIEEYYDNAGGNDVIFVGDCEVYENISPIKMWEEYGITSYIRGSSQQLIWQSYYLLEEMLQYEQPKVVVFNVLSMKYNEPQNEAYNRLTLDGMKWSSYKWDAVQASMMDDEDWITYLFPLLRYHSRWSELTAEDFTYLFKTKKSFHQGYLMRTDVRPVTSYPTATPLADYQFGENSYKYLDMIRELCEKNDIPLVLMKAPSIYPVWYDEWEEQMEDYAAEHNLMYINFLELIDEVGIDFNTDTYDNGLHLNLPGAEKMAHYFGKILQDTYDLPDHRSDPEVAAAWQEKVDFYHEMEADQYRELEEYGYLKSYGGRPVDESKE</sequence>
<dbReference type="InterPro" id="IPR036514">
    <property type="entry name" value="SGNH_hydro_sf"/>
</dbReference>
<evidence type="ECO:0000313" key="2">
    <source>
        <dbReference type="Proteomes" id="UP001198182"/>
    </source>
</evidence>
<reference evidence="1" key="1">
    <citation type="submission" date="2021-10" db="EMBL/GenBank/DDBJ databases">
        <title>Anaerobic single-cell dispensing facilitates the cultivation of human gut bacteria.</title>
        <authorList>
            <person name="Afrizal A."/>
        </authorList>
    </citation>
    <scope>NUCLEOTIDE SEQUENCE</scope>
    <source>
        <strain evidence="1">CLA-AA-H215</strain>
    </source>
</reference>
<gene>
    <name evidence="1" type="ORF">LKD81_01225</name>
</gene>
<accession>A0AAE3E818</accession>
<dbReference type="GO" id="GO:0016787">
    <property type="term" value="F:hydrolase activity"/>
    <property type="evidence" value="ECO:0007669"/>
    <property type="project" value="UniProtKB-KW"/>
</dbReference>
<protein>
    <submittedName>
        <fullName evidence="1">SGNH/GDSL hydrolase family protein</fullName>
    </submittedName>
</protein>
<dbReference type="Proteomes" id="UP001198182">
    <property type="component" value="Unassembled WGS sequence"/>
</dbReference>
<evidence type="ECO:0000313" key="1">
    <source>
        <dbReference type="EMBL" id="MCC2229623.1"/>
    </source>
</evidence>
<dbReference type="AlphaFoldDB" id="A0AAE3E818"/>
<proteinExistence type="predicted"/>
<organism evidence="1 2">
    <name type="scientific">Hominifimenecus microfluidus</name>
    <dbReference type="NCBI Taxonomy" id="2885348"/>
    <lineage>
        <taxon>Bacteria</taxon>
        <taxon>Bacillati</taxon>
        <taxon>Bacillota</taxon>
        <taxon>Clostridia</taxon>
        <taxon>Lachnospirales</taxon>
        <taxon>Lachnospiraceae</taxon>
        <taxon>Hominifimenecus</taxon>
    </lineage>
</organism>
<dbReference type="SUPFAM" id="SSF52266">
    <property type="entry name" value="SGNH hydrolase"/>
    <property type="match status" value="1"/>
</dbReference>
<name>A0AAE3E818_9FIRM</name>
<dbReference type="EMBL" id="JAJEQR010000003">
    <property type="protein sequence ID" value="MCC2229623.1"/>
    <property type="molecule type" value="Genomic_DNA"/>
</dbReference>
<keyword evidence="1" id="KW-0378">Hydrolase</keyword>
<comment type="caution">
    <text evidence="1">The sequence shown here is derived from an EMBL/GenBank/DDBJ whole genome shotgun (WGS) entry which is preliminary data.</text>
</comment>
<dbReference type="Gene3D" id="3.40.50.1110">
    <property type="entry name" value="SGNH hydrolase"/>
    <property type="match status" value="1"/>
</dbReference>